<dbReference type="Pfam" id="PF00046">
    <property type="entry name" value="Homeodomain"/>
    <property type="match status" value="1"/>
</dbReference>
<feature type="compositionally biased region" description="Basic and acidic residues" evidence="10">
    <location>
        <begin position="157"/>
        <end position="184"/>
    </location>
</feature>
<evidence type="ECO:0000256" key="5">
    <source>
        <dbReference type="ARBA" id="ARBA00023163"/>
    </source>
</evidence>
<evidence type="ECO:0000256" key="4">
    <source>
        <dbReference type="ARBA" id="ARBA00023155"/>
    </source>
</evidence>
<evidence type="ECO:0000256" key="7">
    <source>
        <dbReference type="ARBA" id="ARBA00025748"/>
    </source>
</evidence>
<dbReference type="InterPro" id="IPR003106">
    <property type="entry name" value="Leu_zip_homeo"/>
</dbReference>
<keyword evidence="4 8" id="KW-0371">Homeobox</keyword>
<organism evidence="12 13">
    <name type="scientific">Ceratopteris richardii</name>
    <name type="common">Triangle waterfern</name>
    <dbReference type="NCBI Taxonomy" id="49495"/>
    <lineage>
        <taxon>Eukaryota</taxon>
        <taxon>Viridiplantae</taxon>
        <taxon>Streptophyta</taxon>
        <taxon>Embryophyta</taxon>
        <taxon>Tracheophyta</taxon>
        <taxon>Polypodiopsida</taxon>
        <taxon>Polypodiidae</taxon>
        <taxon>Polypodiales</taxon>
        <taxon>Pteridineae</taxon>
        <taxon>Pteridaceae</taxon>
        <taxon>Parkerioideae</taxon>
        <taxon>Ceratopteris</taxon>
    </lineage>
</organism>
<comment type="subcellular location">
    <subcellularLocation>
        <location evidence="1 8 9">Nucleus</location>
    </subcellularLocation>
</comment>
<keyword evidence="13" id="KW-1185">Reference proteome</keyword>
<protein>
    <recommendedName>
        <fullName evidence="11">Homeobox domain-containing protein</fullName>
    </recommendedName>
</protein>
<dbReference type="CDD" id="cd00086">
    <property type="entry name" value="homeodomain"/>
    <property type="match status" value="1"/>
</dbReference>
<gene>
    <name evidence="12" type="ORF">KP509_18G080300</name>
</gene>
<dbReference type="Gene3D" id="1.10.10.60">
    <property type="entry name" value="Homeodomain-like"/>
    <property type="match status" value="1"/>
</dbReference>
<sequence>MNMLDSEVVQDLQYSMDDMEDDMCLGMEMKMMKKRKLTTEQARQLEASFEADKKLEAEKKQRLAEQLGLQPRQVAIWFQNRRARSKTKQLELDFLALKAEYDRVVAQRRSLQAEIANLTAQLQERNAQGKSNLGSADSKSSTNSTNGDVISKSPTTEVEKDSPKEDTEYTSNFEHEAGKSKDAAPIRQDISRSPNVHHYDWEAYEHGLWVFD</sequence>
<keyword evidence="6 8" id="KW-0539">Nucleus</keyword>
<keyword evidence="3 8" id="KW-0238">DNA-binding</keyword>
<comment type="caution">
    <text evidence="12">The sequence shown here is derived from an EMBL/GenBank/DDBJ whole genome shotgun (WGS) entry which is preliminary data.</text>
</comment>
<feature type="compositionally biased region" description="Polar residues" evidence="10">
    <location>
        <begin position="125"/>
        <end position="156"/>
    </location>
</feature>
<name>A0A8T2SV20_CERRI</name>
<evidence type="ECO:0000256" key="8">
    <source>
        <dbReference type="PROSITE-ProRule" id="PRU00108"/>
    </source>
</evidence>
<dbReference type="EMBL" id="CM035423">
    <property type="protein sequence ID" value="KAH7366478.1"/>
    <property type="molecule type" value="Genomic_DNA"/>
</dbReference>
<evidence type="ECO:0000256" key="6">
    <source>
        <dbReference type="ARBA" id="ARBA00023242"/>
    </source>
</evidence>
<feature type="region of interest" description="Disordered" evidence="10">
    <location>
        <begin position="125"/>
        <end position="197"/>
    </location>
</feature>
<evidence type="ECO:0000256" key="2">
    <source>
        <dbReference type="ARBA" id="ARBA00023015"/>
    </source>
</evidence>
<dbReference type="InterPro" id="IPR000047">
    <property type="entry name" value="HTH_motif"/>
</dbReference>
<proteinExistence type="inferred from homology"/>
<dbReference type="PROSITE" id="PS00027">
    <property type="entry name" value="HOMEOBOX_1"/>
    <property type="match status" value="1"/>
</dbReference>
<dbReference type="InterPro" id="IPR001356">
    <property type="entry name" value="HD"/>
</dbReference>
<dbReference type="Pfam" id="PF02183">
    <property type="entry name" value="HALZ"/>
    <property type="match status" value="1"/>
</dbReference>
<dbReference type="GO" id="GO:0000981">
    <property type="term" value="F:DNA-binding transcription factor activity, RNA polymerase II-specific"/>
    <property type="evidence" value="ECO:0007669"/>
    <property type="project" value="InterPro"/>
</dbReference>
<dbReference type="InterPro" id="IPR009057">
    <property type="entry name" value="Homeodomain-like_sf"/>
</dbReference>
<dbReference type="PANTHER" id="PTHR24326">
    <property type="entry name" value="HOMEOBOX-LEUCINE ZIPPER PROTEIN"/>
    <property type="match status" value="1"/>
</dbReference>
<feature type="domain" description="Homeobox" evidence="11">
    <location>
        <begin position="28"/>
        <end position="88"/>
    </location>
</feature>
<accession>A0A8T2SV20</accession>
<dbReference type="InterPro" id="IPR017970">
    <property type="entry name" value="Homeobox_CS"/>
</dbReference>
<dbReference type="GO" id="GO:0005634">
    <property type="term" value="C:nucleus"/>
    <property type="evidence" value="ECO:0007669"/>
    <property type="project" value="UniProtKB-SubCell"/>
</dbReference>
<feature type="DNA-binding region" description="Homeobox" evidence="8">
    <location>
        <begin position="30"/>
        <end position="89"/>
    </location>
</feature>
<evidence type="ECO:0000313" key="13">
    <source>
        <dbReference type="Proteomes" id="UP000825935"/>
    </source>
</evidence>
<dbReference type="PRINTS" id="PR00031">
    <property type="entry name" value="HTHREPRESSR"/>
</dbReference>
<dbReference type="InterPro" id="IPR045224">
    <property type="entry name" value="HDZip_class_I_plant"/>
</dbReference>
<evidence type="ECO:0000256" key="10">
    <source>
        <dbReference type="SAM" id="MobiDB-lite"/>
    </source>
</evidence>
<dbReference type="SUPFAM" id="SSF46689">
    <property type="entry name" value="Homeodomain-like"/>
    <property type="match status" value="1"/>
</dbReference>
<evidence type="ECO:0000259" key="11">
    <source>
        <dbReference type="PROSITE" id="PS50071"/>
    </source>
</evidence>
<keyword evidence="5" id="KW-0804">Transcription</keyword>
<reference evidence="12" key="1">
    <citation type="submission" date="2021-08" db="EMBL/GenBank/DDBJ databases">
        <title>WGS assembly of Ceratopteris richardii.</title>
        <authorList>
            <person name="Marchant D.B."/>
            <person name="Chen G."/>
            <person name="Jenkins J."/>
            <person name="Shu S."/>
            <person name="Leebens-Mack J."/>
            <person name="Grimwood J."/>
            <person name="Schmutz J."/>
            <person name="Soltis P."/>
            <person name="Soltis D."/>
            <person name="Chen Z.-H."/>
        </authorList>
    </citation>
    <scope>NUCLEOTIDE SEQUENCE</scope>
    <source>
        <strain evidence="12">Whitten #5841</strain>
        <tissue evidence="12">Leaf</tissue>
    </source>
</reference>
<evidence type="ECO:0000256" key="3">
    <source>
        <dbReference type="ARBA" id="ARBA00023125"/>
    </source>
</evidence>
<dbReference type="OrthoDB" id="6159439at2759"/>
<dbReference type="PANTHER" id="PTHR24326:SF606">
    <property type="entry name" value="HOMEOBOX-LEUCINE ZIPPER PROTEIN ATHB-54"/>
    <property type="match status" value="1"/>
</dbReference>
<dbReference type="PROSITE" id="PS50071">
    <property type="entry name" value="HOMEOBOX_2"/>
    <property type="match status" value="1"/>
</dbReference>
<comment type="similarity">
    <text evidence="7">Belongs to the HD-ZIP homeobox family. Class I subfamily.</text>
</comment>
<dbReference type="AlphaFoldDB" id="A0A8T2SV20"/>
<dbReference type="GO" id="GO:0045893">
    <property type="term" value="P:positive regulation of DNA-templated transcription"/>
    <property type="evidence" value="ECO:0007669"/>
    <property type="project" value="TreeGrafter"/>
</dbReference>
<dbReference type="Proteomes" id="UP000825935">
    <property type="component" value="Chromosome 18"/>
</dbReference>
<dbReference type="GO" id="GO:0043565">
    <property type="term" value="F:sequence-specific DNA binding"/>
    <property type="evidence" value="ECO:0007669"/>
    <property type="project" value="InterPro"/>
</dbReference>
<keyword evidence="2" id="KW-0805">Transcription regulation</keyword>
<dbReference type="SMART" id="SM00389">
    <property type="entry name" value="HOX"/>
    <property type="match status" value="1"/>
</dbReference>
<evidence type="ECO:0000256" key="9">
    <source>
        <dbReference type="RuleBase" id="RU000682"/>
    </source>
</evidence>
<evidence type="ECO:0000256" key="1">
    <source>
        <dbReference type="ARBA" id="ARBA00004123"/>
    </source>
</evidence>
<evidence type="ECO:0000313" key="12">
    <source>
        <dbReference type="EMBL" id="KAH7366478.1"/>
    </source>
</evidence>